<gene>
    <name evidence="1" type="ORF">CHR53_25235</name>
</gene>
<organism evidence="1 2">
    <name type="scientific">Neobacillus mesonae</name>
    <dbReference type="NCBI Taxonomy" id="1193713"/>
    <lineage>
        <taxon>Bacteria</taxon>
        <taxon>Bacillati</taxon>
        <taxon>Bacillota</taxon>
        <taxon>Bacilli</taxon>
        <taxon>Bacillales</taxon>
        <taxon>Bacillaceae</taxon>
        <taxon>Neobacillus</taxon>
    </lineage>
</organism>
<proteinExistence type="predicted"/>
<accession>A0A3Q9QZW8</accession>
<evidence type="ECO:0000313" key="2">
    <source>
        <dbReference type="Proteomes" id="UP000282892"/>
    </source>
</evidence>
<name>A0A3Q9QZW8_9BACI</name>
<dbReference type="RefSeq" id="WP_066388595.1">
    <property type="nucleotide sequence ID" value="NZ_CP022572.1"/>
</dbReference>
<protein>
    <submittedName>
        <fullName evidence="1">Uncharacterized protein</fullName>
    </submittedName>
</protein>
<reference evidence="1 2" key="1">
    <citation type="submission" date="2017-07" db="EMBL/GenBank/DDBJ databases">
        <title>The complete genome sequence of Bacillus mesonae strain H20-5, an efficient strain improving plant abiotic stress resistance.</title>
        <authorList>
            <person name="Kim S.Y."/>
            <person name="Song H."/>
            <person name="Sang M.K."/>
            <person name="Weon H.-Y."/>
            <person name="Song J."/>
        </authorList>
    </citation>
    <scope>NUCLEOTIDE SEQUENCE [LARGE SCALE GENOMIC DNA]</scope>
    <source>
        <strain evidence="1 2">H20-5</strain>
    </source>
</reference>
<dbReference type="Proteomes" id="UP000282892">
    <property type="component" value="Chromosome"/>
</dbReference>
<sequence>MLIGSKKNFIYVPKIGLIEFIDFADVKRLSELSPEEIAILDLTNKKDAGETDSESDPDF</sequence>
<dbReference type="KEGG" id="nmk:CHR53_25235"/>
<dbReference type="EMBL" id="CP022572">
    <property type="protein sequence ID" value="AZU64275.1"/>
    <property type="molecule type" value="Genomic_DNA"/>
</dbReference>
<evidence type="ECO:0000313" key="1">
    <source>
        <dbReference type="EMBL" id="AZU64275.1"/>
    </source>
</evidence>
<dbReference type="AlphaFoldDB" id="A0A3Q9QZW8"/>
<keyword evidence="2" id="KW-1185">Reference proteome</keyword>